<evidence type="ECO:0000313" key="4">
    <source>
        <dbReference type="Proteomes" id="UP001530400"/>
    </source>
</evidence>
<proteinExistence type="predicted"/>
<keyword evidence="2" id="KW-0732">Signal</keyword>
<protein>
    <submittedName>
        <fullName evidence="3">Uncharacterized protein</fullName>
    </submittedName>
</protein>
<keyword evidence="1" id="KW-0175">Coiled coil</keyword>
<organism evidence="3 4">
    <name type="scientific">Cyclotella atomus</name>
    <dbReference type="NCBI Taxonomy" id="382360"/>
    <lineage>
        <taxon>Eukaryota</taxon>
        <taxon>Sar</taxon>
        <taxon>Stramenopiles</taxon>
        <taxon>Ochrophyta</taxon>
        <taxon>Bacillariophyta</taxon>
        <taxon>Coscinodiscophyceae</taxon>
        <taxon>Thalassiosirophycidae</taxon>
        <taxon>Stephanodiscales</taxon>
        <taxon>Stephanodiscaceae</taxon>
        <taxon>Cyclotella</taxon>
    </lineage>
</organism>
<evidence type="ECO:0000256" key="1">
    <source>
        <dbReference type="SAM" id="Coils"/>
    </source>
</evidence>
<feature type="signal peptide" evidence="2">
    <location>
        <begin position="1"/>
        <end position="18"/>
    </location>
</feature>
<reference evidence="3 4" key="1">
    <citation type="submission" date="2024-10" db="EMBL/GenBank/DDBJ databases">
        <title>Updated reference genomes for cyclostephanoid diatoms.</title>
        <authorList>
            <person name="Roberts W.R."/>
            <person name="Alverson A.J."/>
        </authorList>
    </citation>
    <scope>NUCLEOTIDE SEQUENCE [LARGE SCALE GENOMIC DNA]</scope>
    <source>
        <strain evidence="3 4">AJA010-31</strain>
    </source>
</reference>
<gene>
    <name evidence="3" type="ORF">ACHAWO_005953</name>
</gene>
<comment type="caution">
    <text evidence="3">The sequence shown here is derived from an EMBL/GenBank/DDBJ whole genome shotgun (WGS) entry which is preliminary data.</text>
</comment>
<dbReference type="Proteomes" id="UP001530400">
    <property type="component" value="Unassembled WGS sequence"/>
</dbReference>
<accession>A0ABD3NNR6</accession>
<dbReference type="AlphaFoldDB" id="A0ABD3NNR6"/>
<feature type="coiled-coil region" evidence="1">
    <location>
        <begin position="119"/>
        <end position="153"/>
    </location>
</feature>
<sequence length="165" mass="19481">MNPKLLLFIPCLCFGAITLRWVKEDPSIKSLKTQLADLQQQLQGFDELKKEVERHRIELGWGKQHVLEIEGRKNELNRKIVRMSDDINDFKHDSAQMERWLSALQQQNERVKQNDSKRIQHLQEDFSANRKRVKDAQKNNATLREILDELKLRSLLHPEDMTNAT</sequence>
<dbReference type="SUPFAM" id="SSF161270">
    <property type="entry name" value="PspA lactotransferrin-binding region"/>
    <property type="match status" value="1"/>
</dbReference>
<feature type="chain" id="PRO_5044764329" evidence="2">
    <location>
        <begin position="19"/>
        <end position="165"/>
    </location>
</feature>
<feature type="coiled-coil region" evidence="1">
    <location>
        <begin position="28"/>
        <end position="93"/>
    </location>
</feature>
<evidence type="ECO:0000313" key="3">
    <source>
        <dbReference type="EMBL" id="KAL3777534.1"/>
    </source>
</evidence>
<evidence type="ECO:0000256" key="2">
    <source>
        <dbReference type="SAM" id="SignalP"/>
    </source>
</evidence>
<keyword evidence="4" id="KW-1185">Reference proteome</keyword>
<dbReference type="EMBL" id="JALLPJ020001038">
    <property type="protein sequence ID" value="KAL3777534.1"/>
    <property type="molecule type" value="Genomic_DNA"/>
</dbReference>
<name>A0ABD3NNR6_9STRA</name>